<sequence>MWTRWRRSSPRLQSVSHLHDALFPHAAQSSPSAAARSSTQTEPLPTSTSTLFSSTPVLLRRHEGHHTETRSSPSGPSSTAAAPASPPTRCTCDRTAELLHRIARRGGGVIQRARHDVPAPLHRSGASHGEKTASPLARLFAAPPRLHASGRDSKGGSASSRPRQRTASAPVSPTSSAQAIEANQAAAVSPEAHSAPTGRADNSSSAHVTSDRPSPPSRALLTKLLLTIQQEKRVRWDAVTCAHPEVLQMPLYASRDDWCAQMRAQGSATPLLAWSTSAPCAPPLFLCTASTGSGKSVLLPLFALDAHWAALEQRLQHTLDHYDALTQRHHGEVLHASGDDASGQAGVPSAPSKLQPFPIASQAAFVRHFTACSRLCIVVSQPTRVACAELARYVSTLLDAARRPSHVHAATRTPTRANSTSTSDAKMGTSDTEEANGDGAHRQLIGKRVGYAVGGEPRFCADTELIYATPAYVLNALQFTSPSSSTALLPTTLMVDEAHCRNIETDALLAWMKLLRGLHLKSHALRQCYVMSATMGLAAMDQYLSRPLPNQTETHGGGRGGGPETLSSPAPPTLLLSPAQVQHVQRWWGQSAQAASTAAPRCMHKERQVGARSTVDWSVQIQHDVQARRAVLLLLEATEGEAYNVGDGVAHGGGLSPLSYPCYAPPSSGRAVMNTSEGAAACSDVQTASCALPLHAQASAEADDEGHMPHGIVVSAAPHRVERFFIDDLDPECGCFEQSRVLFDSETRRAVAADQRSSSGDGTHPSTGGGGGARGRPATSFPVSSASTPRLPPHAIRHLPLCLTDEGILLRQHLMQMFGTRPSTYNMFTAQSRLLASFALEIMQAARQRWVSPSSSSAASSSSAETPAAARIHVSPSPTSAGGAEESATAPVTVLLFVAGISEMYQIMQSLERLCERVLQPPPQQPVSADSHYMHNASNTSVEVLRSGNEVFSVGLLHSSAVGSPQEQLTATAQAGAPLRLLLATNVAENSLTIPNVRVVIDTCLERRARADELTGTTRLQTAFVSPSGLRQRCGRVGRTADGIVIHMAPRHYVLPPVERLKEGVRLHGHDLENSDALALGPLEDGVVTVLLRMKYLFTGAATALAALPSPPRANEVQVALQQLVDMELLALPAVIPAQKASGGEGSAAGCAQDAGGPSLEDLLHHSTFTKKGLLVAALPLPFEHAALVYHALQFFCVEDAVLVACAMTVPALFTVPRITAHSMIRVAARKWSDSDFTWSHTAAEAKPALSPLENFFRRLCVQRDLAGFSCPGSPAQEGSRAESKGGGPHAASNAKQETVSDCADRVGHLSEPLLLRTFLRRWYALSSVSDSISMLAHFSVHRAALRQVDIMVEQCCSRLIHLLLRQRADTAFSGSSASDKAEGGMAEEGEEQDFGSYVCNSAVSPAGGHPSIAQAHVALPFVDEWPDGMQSHLLRSLRSLQRAAHSRVHLRRSVNRYRVGLPQWHDSEERCIRLCSQPYVRNVKQRPRTRHVLPLAQQRQTTRREKLESRSDPAGGDVKARCEADEQQEEEEQQQRAVRQHPSFACWRSTQQPYPSLTTVPPPLQARVTRARSPMYRPPAPPPVIAPVAFLLGRIEDRLCAAFVAAFGHRTMRGEDGGHRFHHRRLLRNLQTLEQDSDHVCTFHVDVQPSSQLTPSDADAPAEGSRHNAHAGNVTPSSGTHSGGMQSTHAPPVPHASLASYADLEAAGVTPQVIRAALGPYLAGAGLQQLEVFQSNRLAVAARFASCGFDGLQMLPAFTRRTSVVTEREDAHRVENSVASPPDSPDGLPDNRSTRHADQGASEPTLEMGTGAVDSRSGATPEADFSVADLLKPIPLTDIRRIAPPTQQQQQRWRRPQPQPRPREGGTSGNPYVRLAPFGVSLLIAAASGSDGGSGLGGLQRIPLPVAAPAQAPLPPPAAQETSAPPTLTAQDASAALAAASQKPYTAHASVRRPADAETRHSLRFSGETSADMSVSWADICGIYSRSLRWADCASLGLEHLFPLPNPPPPSPIGAAATMSASVDSAESNRDRGCNAGQGGAGRAGIQNVFSAVAAVHAPLSSALTLSVVPPVYITRSITWKVPLPVTVPWAHPDLARTSHRRESANTDAAHRPSRRREPRASLQYCVLCQHLCRDRRQFRQHCHSRAHLDHLCRAVELELTGTELEQLYACSPSPTEQRQQEKMSSGNTRAAAQAAGRGGRGGGSGERVQRSTASSSSLSTLTSAAMPLLSLLSLDSSHHNVHRASAGASLRLLTQQLHPCVIHPLSYLNCLQWMPRRSATASSVSASAPPPADGEHAAQLHGAPAQGGGAPHGLAVLSEGDDEADRATPLAVAGSLVAAHATLGILPPPHQRMHPSASSLGGLPSTSTSLMRGERSRATLHGTGVDAELPSPATVSASTLSAQHVWVLDVSSRRGPSQARAPPPMSLLLIIAGYLAAASPQAMVALLFNVNHTHVHGVMLYGLGAWRLPEPLPMQKYVGVLEHVARGGGWPGLLIPVRDGEQASQQQRHAHEGLHWCLPAGTCRMCRSVEPLASTAPSRISDTADELRKHWPTVEATLLLTLREYLQARRNMVTLADYVERVLCKLKLSIFTASPSPPSTPVTAARLLAHFITHARGGQGIQCLLRDMGCVFITPPSALSALLSAGDARGAANIAEDSDGDDGRSRDLPRTLRHWGEEETARAPVRGDGNASAWSRRLSQRALGAEGAAVELMFTVPPVLPSVLPPADFAGRLRSFYEERHAERQGAKPGSAPRAHGGANANSLAKSNGGAAGDPKRVTWHRGASKRDDRLLF</sequence>
<evidence type="ECO:0000313" key="4">
    <source>
        <dbReference type="Proteomes" id="UP000038009"/>
    </source>
</evidence>
<dbReference type="OrthoDB" id="273795at2759"/>
<gene>
    <name evidence="3" type="ORF">ABL78_3391</name>
</gene>
<feature type="compositionally biased region" description="Gly residues" evidence="1">
    <location>
        <begin position="2198"/>
        <end position="2207"/>
    </location>
</feature>
<feature type="compositionally biased region" description="Low complexity" evidence="1">
    <location>
        <begin position="1843"/>
        <end position="1852"/>
    </location>
</feature>
<feature type="region of interest" description="Disordered" evidence="1">
    <location>
        <begin position="2355"/>
        <end position="2376"/>
    </location>
</feature>
<organism evidence="3 4">
    <name type="scientific">Leptomonas seymouri</name>
    <dbReference type="NCBI Taxonomy" id="5684"/>
    <lineage>
        <taxon>Eukaryota</taxon>
        <taxon>Discoba</taxon>
        <taxon>Euglenozoa</taxon>
        <taxon>Kinetoplastea</taxon>
        <taxon>Metakinetoplastina</taxon>
        <taxon>Trypanosomatida</taxon>
        <taxon>Trypanosomatidae</taxon>
        <taxon>Leishmaniinae</taxon>
        <taxon>Leptomonas</taxon>
    </lineage>
</organism>
<dbReference type="SUPFAM" id="SSF52540">
    <property type="entry name" value="P-loop containing nucleoside triphosphate hydrolases"/>
    <property type="match status" value="2"/>
</dbReference>
<proteinExistence type="predicted"/>
<reference evidence="3 4" key="1">
    <citation type="journal article" date="2015" name="PLoS Pathog.">
        <title>Leptomonas seymouri: Adaptations to the Dixenous Life Cycle Analyzed by Genome Sequencing, Transcriptome Profiling and Co-infection with Leishmania donovani.</title>
        <authorList>
            <person name="Kraeva N."/>
            <person name="Butenko A."/>
            <person name="Hlavacova J."/>
            <person name="Kostygov A."/>
            <person name="Myskova J."/>
            <person name="Grybchuk D."/>
            <person name="Lestinova T."/>
            <person name="Votypka J."/>
            <person name="Volf P."/>
            <person name="Opperdoes F."/>
            <person name="Flegontov P."/>
            <person name="Lukes J."/>
            <person name="Yurchenko V."/>
        </authorList>
    </citation>
    <scope>NUCLEOTIDE SEQUENCE [LARGE SCALE GENOMIC DNA]</scope>
    <source>
        <strain evidence="3 4">ATCC 30220</strain>
    </source>
</reference>
<dbReference type="GO" id="GO:0003723">
    <property type="term" value="F:RNA binding"/>
    <property type="evidence" value="ECO:0007669"/>
    <property type="project" value="TreeGrafter"/>
</dbReference>
<protein>
    <recommendedName>
        <fullName evidence="2">Helicase C-terminal domain-containing protein</fullName>
    </recommendedName>
</protein>
<dbReference type="SMART" id="SM00490">
    <property type="entry name" value="HELICc"/>
    <property type="match status" value="1"/>
</dbReference>
<feature type="compositionally biased region" description="Low complexity" evidence="1">
    <location>
        <begin position="854"/>
        <end position="870"/>
    </location>
</feature>
<evidence type="ECO:0000256" key="1">
    <source>
        <dbReference type="SAM" id="MobiDB-lite"/>
    </source>
</evidence>
<feature type="region of interest" description="Disordered" evidence="1">
    <location>
        <begin position="547"/>
        <end position="574"/>
    </location>
</feature>
<feature type="region of interest" description="Disordered" evidence="1">
    <location>
        <begin position="2655"/>
        <end position="2694"/>
    </location>
</feature>
<dbReference type="PROSITE" id="PS51194">
    <property type="entry name" value="HELICASE_CTER"/>
    <property type="match status" value="1"/>
</dbReference>
<feature type="region of interest" description="Disordered" evidence="1">
    <location>
        <begin position="1487"/>
        <end position="1543"/>
    </location>
</feature>
<dbReference type="OMA" id="PYRVERY"/>
<feature type="region of interest" description="Disordered" evidence="1">
    <location>
        <begin position="26"/>
        <end position="91"/>
    </location>
</feature>
<feature type="compositionally biased region" description="Polar residues" evidence="1">
    <location>
        <begin position="1675"/>
        <end position="1690"/>
    </location>
</feature>
<feature type="compositionally biased region" description="Basic and acidic residues" evidence="1">
    <location>
        <begin position="1503"/>
        <end position="1512"/>
    </location>
</feature>
<dbReference type="PANTHER" id="PTHR18934">
    <property type="entry name" value="ATP-DEPENDENT RNA HELICASE"/>
    <property type="match status" value="1"/>
</dbReference>
<evidence type="ECO:0000259" key="2">
    <source>
        <dbReference type="PROSITE" id="PS51194"/>
    </source>
</evidence>
<dbReference type="Proteomes" id="UP000038009">
    <property type="component" value="Unassembled WGS sequence"/>
</dbReference>
<feature type="compositionally biased region" description="Low complexity" evidence="1">
    <location>
        <begin position="565"/>
        <end position="574"/>
    </location>
</feature>
<dbReference type="InterPro" id="IPR001650">
    <property type="entry name" value="Helicase_C-like"/>
</dbReference>
<feature type="compositionally biased region" description="Low complexity" evidence="1">
    <location>
        <begin position="71"/>
        <end position="83"/>
    </location>
</feature>
<feature type="region of interest" description="Disordered" evidence="1">
    <location>
        <begin position="405"/>
        <end position="437"/>
    </location>
</feature>
<dbReference type="GO" id="GO:0071013">
    <property type="term" value="C:catalytic step 2 spliceosome"/>
    <property type="evidence" value="ECO:0007669"/>
    <property type="project" value="TreeGrafter"/>
</dbReference>
<name>A0A0N1ILC3_LEPSE</name>
<dbReference type="InterPro" id="IPR027417">
    <property type="entry name" value="P-loop_NTPase"/>
</dbReference>
<feature type="region of interest" description="Disordered" evidence="1">
    <location>
        <begin position="1909"/>
        <end position="1959"/>
    </location>
</feature>
<feature type="region of interest" description="Disordered" evidence="1">
    <location>
        <begin position="2173"/>
        <end position="2220"/>
    </location>
</feature>
<dbReference type="SMART" id="SM00487">
    <property type="entry name" value="DEXDc"/>
    <property type="match status" value="1"/>
</dbReference>
<feature type="domain" description="Helicase C-terminal" evidence="2">
    <location>
        <begin position="906"/>
        <end position="1073"/>
    </location>
</feature>
<feature type="region of interest" description="Disordered" evidence="1">
    <location>
        <begin position="106"/>
        <end position="132"/>
    </location>
</feature>
<feature type="region of interest" description="Disordered" evidence="1">
    <location>
        <begin position="1767"/>
        <end position="1822"/>
    </location>
</feature>
<feature type="region of interest" description="Disordered" evidence="1">
    <location>
        <begin position="1272"/>
        <end position="1299"/>
    </location>
</feature>
<feature type="compositionally biased region" description="Low complexity" evidence="1">
    <location>
        <begin position="757"/>
        <end position="766"/>
    </location>
</feature>
<feature type="region of interest" description="Disordered" evidence="1">
    <location>
        <begin position="752"/>
        <end position="791"/>
    </location>
</feature>
<feature type="compositionally biased region" description="Low complexity" evidence="1">
    <location>
        <begin position="26"/>
        <end position="58"/>
    </location>
</feature>
<dbReference type="PANTHER" id="PTHR18934:SF85">
    <property type="entry name" value="ATP-DEPENDENT RNA HELICASE DHX8"/>
    <property type="match status" value="1"/>
</dbReference>
<dbReference type="VEuPathDB" id="TriTrypDB:Lsey_0084_0010"/>
<feature type="compositionally biased region" description="Basic and acidic residues" evidence="1">
    <location>
        <begin position="1767"/>
        <end position="1776"/>
    </location>
</feature>
<feature type="compositionally biased region" description="Low complexity" evidence="1">
    <location>
        <begin position="2186"/>
        <end position="2197"/>
    </location>
</feature>
<comment type="caution">
    <text evidence="3">The sequence shown here is derived from an EMBL/GenBank/DDBJ whole genome shotgun (WGS) entry which is preliminary data.</text>
</comment>
<dbReference type="Gene3D" id="3.40.50.300">
    <property type="entry name" value="P-loop containing nucleotide triphosphate hydrolases"/>
    <property type="match status" value="2"/>
</dbReference>
<accession>A0A0N1ILC3</accession>
<feature type="region of interest" description="Disordered" evidence="1">
    <location>
        <begin position="1837"/>
        <end position="1873"/>
    </location>
</feature>
<feature type="compositionally biased region" description="Polar residues" evidence="1">
    <location>
        <begin position="200"/>
        <end position="212"/>
    </location>
</feature>
<dbReference type="GO" id="GO:0000390">
    <property type="term" value="P:spliceosomal complex disassembly"/>
    <property type="evidence" value="ECO:0007669"/>
    <property type="project" value="TreeGrafter"/>
</dbReference>
<dbReference type="GO" id="GO:0004386">
    <property type="term" value="F:helicase activity"/>
    <property type="evidence" value="ECO:0007669"/>
    <property type="project" value="TreeGrafter"/>
</dbReference>
<feature type="region of interest" description="Disordered" evidence="1">
    <location>
        <begin position="2284"/>
        <end position="2314"/>
    </location>
</feature>
<dbReference type="EMBL" id="LJSK01000084">
    <property type="protein sequence ID" value="KPI87513.1"/>
    <property type="molecule type" value="Genomic_DNA"/>
</dbReference>
<feature type="region of interest" description="Disordered" evidence="1">
    <location>
        <begin position="144"/>
        <end position="216"/>
    </location>
</feature>
<feature type="region of interest" description="Disordered" evidence="1">
    <location>
        <begin position="2098"/>
        <end position="2118"/>
    </location>
</feature>
<feature type="compositionally biased region" description="Basic and acidic residues" evidence="1">
    <location>
        <begin position="2663"/>
        <end position="2683"/>
    </location>
</feature>
<feature type="region of interest" description="Disordered" evidence="1">
    <location>
        <begin position="2742"/>
        <end position="2795"/>
    </location>
</feature>
<feature type="compositionally biased region" description="Low complexity" evidence="1">
    <location>
        <begin position="2357"/>
        <end position="2371"/>
    </location>
</feature>
<feature type="region of interest" description="Disordered" evidence="1">
    <location>
        <begin position="854"/>
        <end position="885"/>
    </location>
</feature>
<evidence type="ECO:0000313" key="3">
    <source>
        <dbReference type="EMBL" id="KPI87513.1"/>
    </source>
</evidence>
<feature type="compositionally biased region" description="Polar residues" evidence="1">
    <location>
        <begin position="412"/>
        <end position="424"/>
    </location>
</feature>
<dbReference type="InterPro" id="IPR014001">
    <property type="entry name" value="Helicase_ATP-bd"/>
</dbReference>
<feature type="region of interest" description="Disordered" evidence="1">
    <location>
        <begin position="1650"/>
        <end position="1695"/>
    </location>
</feature>
<feature type="compositionally biased region" description="Basic and acidic residues" evidence="1">
    <location>
        <begin position="2098"/>
        <end position="2112"/>
    </location>
</feature>
<keyword evidence="4" id="KW-1185">Reference proteome</keyword>
<feature type="compositionally biased region" description="Low complexity" evidence="1">
    <location>
        <begin position="1928"/>
        <end position="1943"/>
    </location>
</feature>
<feature type="compositionally biased region" description="Low complexity" evidence="1">
    <location>
        <begin position="166"/>
        <end position="187"/>
    </location>
</feature>
<dbReference type="Pfam" id="PF00271">
    <property type="entry name" value="Helicase_C"/>
    <property type="match status" value="1"/>
</dbReference>